<reference evidence="2 3" key="1">
    <citation type="journal article" date="2015" name="Genome Announc.">
        <title>Draft Genome Sequence and Gene Annotation of the Entomopathogenic Fungus Verticillium hemipterigenum.</title>
        <authorList>
            <person name="Horn F."/>
            <person name="Habel A."/>
            <person name="Scharf D.H."/>
            <person name="Dworschak J."/>
            <person name="Brakhage A.A."/>
            <person name="Guthke R."/>
            <person name="Hertweck C."/>
            <person name="Linde J."/>
        </authorList>
    </citation>
    <scope>NUCLEOTIDE SEQUENCE [LARGE SCALE GENOMIC DNA]</scope>
</reference>
<protein>
    <submittedName>
        <fullName evidence="2">Uncharacterized protein</fullName>
    </submittedName>
</protein>
<keyword evidence="3" id="KW-1185">Reference proteome</keyword>
<evidence type="ECO:0000256" key="1">
    <source>
        <dbReference type="SAM" id="MobiDB-lite"/>
    </source>
</evidence>
<evidence type="ECO:0000313" key="3">
    <source>
        <dbReference type="Proteomes" id="UP000039046"/>
    </source>
</evidence>
<evidence type="ECO:0000313" key="2">
    <source>
        <dbReference type="EMBL" id="CEJ90452.1"/>
    </source>
</evidence>
<feature type="compositionally biased region" description="Low complexity" evidence="1">
    <location>
        <begin position="1"/>
        <end position="21"/>
    </location>
</feature>
<feature type="region of interest" description="Disordered" evidence="1">
    <location>
        <begin position="1"/>
        <end position="26"/>
    </location>
</feature>
<name>A0A0A1TKL3_9HYPO</name>
<proteinExistence type="predicted"/>
<dbReference type="AlphaFoldDB" id="A0A0A1TKL3"/>
<dbReference type="Proteomes" id="UP000039046">
    <property type="component" value="Unassembled WGS sequence"/>
</dbReference>
<accession>A0A0A1TKL3</accession>
<feature type="compositionally biased region" description="Basic and acidic residues" evidence="1">
    <location>
        <begin position="582"/>
        <end position="596"/>
    </location>
</feature>
<gene>
    <name evidence="2" type="ORF">VHEMI06240</name>
</gene>
<dbReference type="STRING" id="1531966.A0A0A1TKL3"/>
<feature type="region of interest" description="Disordered" evidence="1">
    <location>
        <begin position="510"/>
        <end position="553"/>
    </location>
</feature>
<sequence>MDTPNSSLKSHAPKSSLSSSSDTPMLRQQGDSTLLICRNKHWKYISAYNGAWLSITTRQLDLLGSLNFNSPLPRHVEPALLFDVIKIRKLIDDATELAIKAASGFGPSPTASSTGFGEKLSKARILKMRQQATQKLSRAYKIDEIASSVSIMQSSSILEDVAKDVLKREPSDLDARYVHFFHEKIPSRNLVDSTTIESLTDIIAESPREPALLRTRAVVRAFKMDLSGAIQDITDALAMCRFQSSQHTGASKATDLPQNPKLFGDRPIREEEQPSSLEGQLYFHRASYNLNLACQNLVGSLPKHSDSNNNDIADHESRFEEPRKLVKTYAKRAIRDFLSLFSFLDYSPQWPPQYSSQMALRADAIINNTRYRGSEPATPPIPPTIYPVSKLFEAVAPGDLPPLDSNPLTEMLTFHPLLIESLHCFLIAHALAQTSAKEISRHALMVARLVRLDNGYPIFQSIKPAALGTWIEILNLTDNWIQLDQSWDALCMFSVGRDVSQHLHRNGRPITQELGGAVPEPPTSSAGRASGGVSTKLLRRWSGDERSNPSSGMDRAYWVSRWIREVPMVSGTAKRKKRAKKTSSDGREVDTSGKES</sequence>
<dbReference type="HOGENOM" id="CLU_012587_0_0_1"/>
<dbReference type="OrthoDB" id="420046at2759"/>
<dbReference type="EMBL" id="CDHN01000003">
    <property type="protein sequence ID" value="CEJ90452.1"/>
    <property type="molecule type" value="Genomic_DNA"/>
</dbReference>
<feature type="region of interest" description="Disordered" evidence="1">
    <location>
        <begin position="570"/>
        <end position="596"/>
    </location>
</feature>
<organism evidence="2 3">
    <name type="scientific">[Torrubiella] hemipterigena</name>
    <dbReference type="NCBI Taxonomy" id="1531966"/>
    <lineage>
        <taxon>Eukaryota</taxon>
        <taxon>Fungi</taxon>
        <taxon>Dikarya</taxon>
        <taxon>Ascomycota</taxon>
        <taxon>Pezizomycotina</taxon>
        <taxon>Sordariomycetes</taxon>
        <taxon>Hypocreomycetidae</taxon>
        <taxon>Hypocreales</taxon>
        <taxon>Clavicipitaceae</taxon>
        <taxon>Clavicipitaceae incertae sedis</taxon>
        <taxon>'Torrubiella' clade</taxon>
    </lineage>
</organism>